<reference evidence="2" key="1">
    <citation type="journal article" date="2019" name="PLoS Negl. Trop. Dis.">
        <title>Revisiting the worldwide diversity of Leptospira species in the environment.</title>
        <authorList>
            <person name="Vincent A.T."/>
            <person name="Schiettekatte O."/>
            <person name="Bourhy P."/>
            <person name="Veyrier F.J."/>
            <person name="Picardeau M."/>
        </authorList>
    </citation>
    <scope>NUCLEOTIDE SEQUENCE [LARGE SCALE GENOMIC DNA]</scope>
    <source>
        <strain evidence="2">201800295</strain>
    </source>
</reference>
<accession>A0ABY2LD55</accession>
<proteinExistence type="predicted"/>
<gene>
    <name evidence="1" type="ORF">EHQ10_05735</name>
</gene>
<keyword evidence="2" id="KW-1185">Reference proteome</keyword>
<organism evidence="1 2">
    <name type="scientific">Leptospira bouyouniensis</name>
    <dbReference type="NCBI Taxonomy" id="2484911"/>
    <lineage>
        <taxon>Bacteria</taxon>
        <taxon>Pseudomonadati</taxon>
        <taxon>Spirochaetota</taxon>
        <taxon>Spirochaetia</taxon>
        <taxon>Leptospirales</taxon>
        <taxon>Leptospiraceae</taxon>
        <taxon>Leptospira</taxon>
    </lineage>
</organism>
<evidence type="ECO:0000313" key="2">
    <source>
        <dbReference type="Proteomes" id="UP000297617"/>
    </source>
</evidence>
<protein>
    <submittedName>
        <fullName evidence="1">Ribbon-helix-helix protein, CopG family</fullName>
    </submittedName>
</protein>
<dbReference type="EMBL" id="RQFD01000003">
    <property type="protein sequence ID" value="TGK53242.1"/>
    <property type="molecule type" value="Genomic_DNA"/>
</dbReference>
<sequence length="65" mass="7365">MELRGWGVLAIQKEKGVTFKCEEDLIAAADVYAANNEMDRSKVIRLALKRFLNVSPVEKKRSAKK</sequence>
<evidence type="ECO:0000313" key="1">
    <source>
        <dbReference type="EMBL" id="TGK53242.1"/>
    </source>
</evidence>
<name>A0ABY2LD55_9LEPT</name>
<dbReference type="Proteomes" id="UP000297617">
    <property type="component" value="Unassembled WGS sequence"/>
</dbReference>
<comment type="caution">
    <text evidence="1">The sequence shown here is derived from an EMBL/GenBank/DDBJ whole genome shotgun (WGS) entry which is preliminary data.</text>
</comment>